<dbReference type="AlphaFoldDB" id="A0A927GQC6"/>
<evidence type="ECO:0000259" key="3">
    <source>
        <dbReference type="PROSITE" id="PS51175"/>
    </source>
</evidence>
<name>A0A927GQC6_9BACL</name>
<dbReference type="InterPro" id="IPR008979">
    <property type="entry name" value="Galactose-bd-like_sf"/>
</dbReference>
<dbReference type="PANTHER" id="PTHR43863:SF2">
    <property type="entry name" value="MALTASE-GLUCOAMYLASE"/>
    <property type="match status" value="1"/>
</dbReference>
<dbReference type="GO" id="GO:0004553">
    <property type="term" value="F:hydrolase activity, hydrolyzing O-glycosyl compounds"/>
    <property type="evidence" value="ECO:0007669"/>
    <property type="project" value="InterPro"/>
</dbReference>
<dbReference type="Pfam" id="PF22681">
    <property type="entry name" value="Lmo2446-like_N"/>
    <property type="match status" value="1"/>
</dbReference>
<dbReference type="GO" id="GO:0005975">
    <property type="term" value="P:carbohydrate metabolic process"/>
    <property type="evidence" value="ECO:0007669"/>
    <property type="project" value="InterPro"/>
</dbReference>
<dbReference type="RefSeq" id="WP_190913842.1">
    <property type="nucleotide sequence ID" value="NZ_JACXIZ010000003.1"/>
</dbReference>
<dbReference type="GO" id="GO:0030246">
    <property type="term" value="F:carbohydrate binding"/>
    <property type="evidence" value="ECO:0007669"/>
    <property type="project" value="InterPro"/>
</dbReference>
<evidence type="ECO:0000256" key="2">
    <source>
        <dbReference type="RuleBase" id="RU361185"/>
    </source>
</evidence>
<evidence type="ECO:0000313" key="5">
    <source>
        <dbReference type="Proteomes" id="UP000621560"/>
    </source>
</evidence>
<dbReference type="InterPro" id="IPR048395">
    <property type="entry name" value="Glyco_hydro_31_C"/>
</dbReference>
<reference evidence="4" key="1">
    <citation type="submission" date="2020-09" db="EMBL/GenBank/DDBJ databases">
        <title>A novel bacterium of genus Paenibacillus, isolated from South China Sea.</title>
        <authorList>
            <person name="Huang H."/>
            <person name="Mo K."/>
            <person name="Hu Y."/>
        </authorList>
    </citation>
    <scope>NUCLEOTIDE SEQUENCE</scope>
    <source>
        <strain evidence="4">IB182496</strain>
    </source>
</reference>
<dbReference type="InterPro" id="IPR005084">
    <property type="entry name" value="CBM6"/>
</dbReference>
<comment type="similarity">
    <text evidence="1 2">Belongs to the glycosyl hydrolase 31 family.</text>
</comment>
<comment type="caution">
    <text evidence="4">The sequence shown here is derived from an EMBL/GenBank/DDBJ whole genome shotgun (WGS) entry which is preliminary data.</text>
</comment>
<dbReference type="InterPro" id="IPR000322">
    <property type="entry name" value="Glyco_hydro_31_TIM"/>
</dbReference>
<dbReference type="Pfam" id="PF01055">
    <property type="entry name" value="Glyco_hydro_31_2nd"/>
    <property type="match status" value="1"/>
</dbReference>
<gene>
    <name evidence="4" type="ORF">IDH44_00985</name>
</gene>
<dbReference type="PROSITE" id="PS51175">
    <property type="entry name" value="CBM6"/>
    <property type="match status" value="1"/>
</dbReference>
<accession>A0A927GQC6</accession>
<proteinExistence type="inferred from homology"/>
<sequence>MLLLALGAAPSAWALDGVWHDPYGLEDRYVAEVTERYPQDPTAGENVYLKLTTWPIEPGQAVWITWTKNGVAQPVINGSYQYNQGNNTYWEVAMGSFAKGDEIEYTVHADHYGASAKSVGPFDFTVTGWERAASLSGYTDNGDQIVFDVTPDTGSLTPELGLSFSADDVFRVQLSPTGSAALETGLSNYTITDDTTHYTVSTTGLVVKLDKNPVRINVYEADGTTLISRQYDSSLNRTMAWLTDGVSRIDKVEDNFLSPTDERFYGFGERYNNYNKRGHDVETYIYNQYLNQNERTYLAIPYFLSSKGYGLLVNSTYYSKFQMATARTDMYGFTVDTGGRSDAMLDYTFYSGDDLKDVTANYTADTAKPALLPKWAFGLWLSANEWDRESEVQSELSSLATHDVPATAIVLEQWSDEETFYIWNDSTYTAKSGADAFASSDFTYGAKWPDPEGMVEDIHDAGLRVLLWQTPAIKHSGSPYQQKDNDRDYMIAQDYAVGDGSGGAYLTPDGWFGSSPILDFTNPDAVDWWMSKRAYLFDDIGIDGFKTDGGELVWGRDTTFYNGKKGDEMRNQYPNEYIRAYYDYAKSKNPDAASFSRAGTTGVQQYPAFWAGDQESTFGTIRQSLMAGLSAGVSGVPYWSWDLAGFTGTFPTPELYKRAVTMSAFTPVVQIHSEKNNPPVSEARTPWNVQARTGDSSIIDHFAKYMNIRMNLLPYIYSEAKKTSDTGVPLMRPMFMEYPNDPSVGGLNEQYMFGDNLLVAPIVEQGATLKNVYLPQGEWIDFFYGALHPGSRTIPYFAGVDDIPVFVKAGAILPMNLNADYELGGTIGNDLDSYTNLAFRVYPDGDTSYAWNDDIGGAVKTVSVSEDYPSNEVTVTLPATGVSATAQVFTTEPSAVTVGGSPVTEYASASALAASTQGWYYDARAKLAYVKAASGTSGAVIELSGVHKASYEAEFATHMGVATNDNHPGYTGTGFVDNFASSGDAVEFVVYAPAAGTYDIALRYSSAAGNATRRIYVNEVNVAGITLPQTADWDTWDEATGAVSLIAGLNRVRIQYNSGDTLGINLDHLTLRQ</sequence>
<dbReference type="CDD" id="cd04083">
    <property type="entry name" value="CBM35_Lmo2446-like"/>
    <property type="match status" value="1"/>
</dbReference>
<dbReference type="SUPFAM" id="SSF51011">
    <property type="entry name" value="Glycosyl hydrolase domain"/>
    <property type="match status" value="1"/>
</dbReference>
<dbReference type="Pfam" id="PF16990">
    <property type="entry name" value="CBM_35"/>
    <property type="match status" value="1"/>
</dbReference>
<dbReference type="InterPro" id="IPR051816">
    <property type="entry name" value="Glycosyl_Hydrolase_31"/>
</dbReference>
<feature type="domain" description="CBM6" evidence="3">
    <location>
        <begin position="949"/>
        <end position="1072"/>
    </location>
</feature>
<dbReference type="Gene3D" id="2.60.40.1180">
    <property type="entry name" value="Golgi alpha-mannosidase II"/>
    <property type="match status" value="2"/>
</dbReference>
<dbReference type="InterPro" id="IPR013783">
    <property type="entry name" value="Ig-like_fold"/>
</dbReference>
<dbReference type="SUPFAM" id="SSF51445">
    <property type="entry name" value="(Trans)glycosidases"/>
    <property type="match status" value="1"/>
</dbReference>
<keyword evidence="2" id="KW-0378">Hydrolase</keyword>
<dbReference type="InterPro" id="IPR013780">
    <property type="entry name" value="Glyco_hydro_b"/>
</dbReference>
<evidence type="ECO:0000256" key="1">
    <source>
        <dbReference type="ARBA" id="ARBA00007806"/>
    </source>
</evidence>
<organism evidence="4 5">
    <name type="scientific">Paenibacillus sabuli</name>
    <dbReference type="NCBI Taxonomy" id="2772509"/>
    <lineage>
        <taxon>Bacteria</taxon>
        <taxon>Bacillati</taxon>
        <taxon>Bacillota</taxon>
        <taxon>Bacilli</taxon>
        <taxon>Bacillales</taxon>
        <taxon>Paenibacillaceae</taxon>
        <taxon>Paenibacillus</taxon>
    </lineage>
</organism>
<dbReference type="CDD" id="cd06597">
    <property type="entry name" value="GH31_transferase_CtsY"/>
    <property type="match status" value="1"/>
</dbReference>
<dbReference type="Gene3D" id="2.60.120.260">
    <property type="entry name" value="Galactose-binding domain-like"/>
    <property type="match status" value="1"/>
</dbReference>
<dbReference type="Gene3D" id="3.20.20.80">
    <property type="entry name" value="Glycosidases"/>
    <property type="match status" value="1"/>
</dbReference>
<keyword evidence="2" id="KW-0326">Glycosidase</keyword>
<protein>
    <submittedName>
        <fullName evidence="4">DUF4968 domain-containing protein</fullName>
    </submittedName>
</protein>
<dbReference type="InterPro" id="IPR011013">
    <property type="entry name" value="Gal_mutarotase_sf_dom"/>
</dbReference>
<dbReference type="Pfam" id="PF21365">
    <property type="entry name" value="Glyco_hydro_31_3rd"/>
    <property type="match status" value="1"/>
</dbReference>
<dbReference type="Proteomes" id="UP000621560">
    <property type="component" value="Unassembled WGS sequence"/>
</dbReference>
<evidence type="ECO:0000313" key="4">
    <source>
        <dbReference type="EMBL" id="MBD2843750.1"/>
    </source>
</evidence>
<dbReference type="Pfam" id="PF13802">
    <property type="entry name" value="Gal_mutarotas_2"/>
    <property type="match status" value="1"/>
</dbReference>
<dbReference type="SUPFAM" id="SSF49785">
    <property type="entry name" value="Galactose-binding domain-like"/>
    <property type="match status" value="1"/>
</dbReference>
<dbReference type="Gene3D" id="2.60.40.1760">
    <property type="entry name" value="glycosyl hydrolase (family 31)"/>
    <property type="match status" value="1"/>
</dbReference>
<dbReference type="CDD" id="cd14752">
    <property type="entry name" value="GH31_N"/>
    <property type="match status" value="1"/>
</dbReference>
<dbReference type="EMBL" id="JACXIZ010000003">
    <property type="protein sequence ID" value="MBD2843750.1"/>
    <property type="molecule type" value="Genomic_DNA"/>
</dbReference>
<keyword evidence="5" id="KW-1185">Reference proteome</keyword>
<dbReference type="InterPro" id="IPR055242">
    <property type="entry name" value="Lmo2446-like_N"/>
</dbReference>
<dbReference type="Gene3D" id="2.60.40.10">
    <property type="entry name" value="Immunoglobulins"/>
    <property type="match status" value="1"/>
</dbReference>
<dbReference type="PANTHER" id="PTHR43863">
    <property type="entry name" value="HYDROLASE, PUTATIVE (AFU_ORTHOLOGUE AFUA_1G03140)-RELATED"/>
    <property type="match status" value="1"/>
</dbReference>
<dbReference type="SUPFAM" id="SSF74650">
    <property type="entry name" value="Galactose mutarotase-like"/>
    <property type="match status" value="1"/>
</dbReference>
<dbReference type="InterPro" id="IPR025887">
    <property type="entry name" value="Glyco_hydro_31_N_dom"/>
</dbReference>
<dbReference type="InterPro" id="IPR017853">
    <property type="entry name" value="GH"/>
</dbReference>